<evidence type="ECO:0000256" key="1">
    <source>
        <dbReference type="SAM" id="MobiDB-lite"/>
    </source>
</evidence>
<feature type="compositionally biased region" description="Polar residues" evidence="1">
    <location>
        <begin position="1"/>
        <end position="49"/>
    </location>
</feature>
<accession>A0AAN7W532</accession>
<comment type="caution">
    <text evidence="2">The sequence shown here is derived from an EMBL/GenBank/DDBJ whole genome shotgun (WGS) entry which is preliminary data.</text>
</comment>
<dbReference type="Proteomes" id="UP001310594">
    <property type="component" value="Unassembled WGS sequence"/>
</dbReference>
<gene>
    <name evidence="2" type="ORF">LTR97_004981</name>
</gene>
<dbReference type="EMBL" id="JAVRQU010000007">
    <property type="protein sequence ID" value="KAK5700464.1"/>
    <property type="molecule type" value="Genomic_DNA"/>
</dbReference>
<proteinExistence type="predicted"/>
<feature type="compositionally biased region" description="Low complexity" evidence="1">
    <location>
        <begin position="143"/>
        <end position="152"/>
    </location>
</feature>
<dbReference type="AlphaFoldDB" id="A0AAN7W532"/>
<evidence type="ECO:0000313" key="2">
    <source>
        <dbReference type="EMBL" id="KAK5700464.1"/>
    </source>
</evidence>
<organism evidence="2 3">
    <name type="scientific">Elasticomyces elasticus</name>
    <dbReference type="NCBI Taxonomy" id="574655"/>
    <lineage>
        <taxon>Eukaryota</taxon>
        <taxon>Fungi</taxon>
        <taxon>Dikarya</taxon>
        <taxon>Ascomycota</taxon>
        <taxon>Pezizomycotina</taxon>
        <taxon>Dothideomycetes</taxon>
        <taxon>Dothideomycetidae</taxon>
        <taxon>Mycosphaerellales</taxon>
        <taxon>Teratosphaeriaceae</taxon>
        <taxon>Elasticomyces</taxon>
    </lineage>
</organism>
<evidence type="ECO:0000313" key="3">
    <source>
        <dbReference type="Proteomes" id="UP001310594"/>
    </source>
</evidence>
<feature type="region of interest" description="Disordered" evidence="1">
    <location>
        <begin position="1"/>
        <end position="152"/>
    </location>
</feature>
<reference evidence="2" key="1">
    <citation type="submission" date="2023-08" db="EMBL/GenBank/DDBJ databases">
        <title>Black Yeasts Isolated from many extreme environments.</title>
        <authorList>
            <person name="Coleine C."/>
            <person name="Stajich J.E."/>
            <person name="Selbmann L."/>
        </authorList>
    </citation>
    <scope>NUCLEOTIDE SEQUENCE</scope>
    <source>
        <strain evidence="2">CCFEE 5810</strain>
    </source>
</reference>
<name>A0AAN7W532_9PEZI</name>
<sequence length="549" mass="59241">MDGFGFTNSFNNNQLPASRATNNQFDMASTVDAASNADTLTRPTRQQQYPAHRSRDDRATFVRNPTMLQTDQDDEDAEDGSPSASGAYHRSNMPGFHGPAYQPPSHTQTMFQGQPYFHNPPARQFAPQTSTHRVTGDGFNRPSANNHASSSNSFAGSGLVSNSFGQAATNGFHATHAPQMGNQPTFPAPAVPAMAATNGQMVLTHAAQPAQQVMNINAAPAFPPNQPSWPPLPSVNNAQPPVNSLVFNNGPIFNNGPVFNHAPIHAPIANNGLIFNHAPTANNNNMLTFGPVAPIAALPNPAAVFPAHNPAVPAALQIPPYVRPVTHQTTGGIVRVGYRVDLNDGNSVNARARFPPGVLMSLPGALMALPHSTQTPEVILRGISNGWNVRLMAATSLLRCGITDPAAIKRRTDVLRQHIEEAGRQLFPHVARWSPSANPNDVQPTNNYIPSTYAPRTNVANNLETRTLHDIGVGWLNFQAPEDCDHLTLAVLYARQVGNTTWTTADVQWLAQARRWTLHPDTSTAQLDQRSRARMIARLSAAGVNTRNT</sequence>
<protein>
    <submittedName>
        <fullName evidence="2">Uncharacterized protein</fullName>
    </submittedName>
</protein>